<keyword evidence="2" id="KW-1185">Reference proteome</keyword>
<gene>
    <name evidence="1" type="ORF">FLP15_00905</name>
</gene>
<accession>A0A514Z5W2</accession>
<dbReference type="AlphaFoldDB" id="A0A514Z5W2"/>
<dbReference type="EMBL" id="CP041356">
    <property type="protein sequence ID" value="QDK69995.1"/>
    <property type="molecule type" value="Genomic_DNA"/>
</dbReference>
<evidence type="ECO:0000313" key="2">
    <source>
        <dbReference type="Proteomes" id="UP000315128"/>
    </source>
</evidence>
<dbReference type="Gene3D" id="1.10.1900.10">
    <property type="entry name" value="c-terminal domain of poly(a) binding protein"/>
    <property type="match status" value="1"/>
</dbReference>
<dbReference type="OrthoDB" id="2087617at2"/>
<dbReference type="SUPFAM" id="SSF158560">
    <property type="entry name" value="BH3980-like"/>
    <property type="match status" value="1"/>
</dbReference>
<evidence type="ECO:0000313" key="1">
    <source>
        <dbReference type="EMBL" id="QDK69995.1"/>
    </source>
</evidence>
<dbReference type="Proteomes" id="UP000315128">
    <property type="component" value="Chromosome"/>
</dbReference>
<dbReference type="InterPro" id="IPR008316">
    <property type="entry name" value="UCP029876"/>
</dbReference>
<protein>
    <submittedName>
        <fullName evidence="1">DUF1048 domain-containing protein</fullName>
    </submittedName>
</protein>
<proteinExistence type="predicted"/>
<sequence>MALGDKILGEVAKKKEWNALQKRAKSLPADFYKTYKAIQKYLFNMGLYDGQVFYEIVDFLERASLDGQTVKEVIGTDVAAFADNFIDDKKQDWHEKYRRELNQYFTQNQR</sequence>
<organism evidence="1 2">
    <name type="scientific">Lactococcus protaetiae</name>
    <dbReference type="NCBI Taxonomy" id="2592653"/>
    <lineage>
        <taxon>Bacteria</taxon>
        <taxon>Bacillati</taxon>
        <taxon>Bacillota</taxon>
        <taxon>Bacilli</taxon>
        <taxon>Lactobacillales</taxon>
        <taxon>Streptococcaceae</taxon>
        <taxon>Lactococcus</taxon>
    </lineage>
</organism>
<reference evidence="1 2" key="1">
    <citation type="submission" date="2019-07" db="EMBL/GenBank/DDBJ databases">
        <title>Genome sequencing of KACC 19320.</title>
        <authorList>
            <person name="Heo J."/>
            <person name="Kim S.-J."/>
            <person name="Kim J.-S."/>
            <person name="Hong S.-B."/>
            <person name="Kwon S.-W."/>
        </authorList>
    </citation>
    <scope>NUCLEOTIDE SEQUENCE [LARGE SCALE GENOMIC DNA]</scope>
    <source>
        <strain evidence="1 2">KACC 19320</strain>
    </source>
</reference>
<name>A0A514Z5W2_9LACT</name>
<dbReference type="KEGG" id="lack:FLP15_00905"/>
<dbReference type="RefSeq" id="WP_142765656.1">
    <property type="nucleotide sequence ID" value="NZ_CP041356.1"/>
</dbReference>
<dbReference type="Pfam" id="PF06304">
    <property type="entry name" value="DUF1048"/>
    <property type="match status" value="1"/>
</dbReference>